<dbReference type="AlphaFoldDB" id="A0A1L5FEA4"/>
<dbReference type="Proteomes" id="UP000184604">
    <property type="component" value="Chromosome"/>
</dbReference>
<evidence type="ECO:0000313" key="2">
    <source>
        <dbReference type="EMBL" id="APM41160.1"/>
    </source>
</evidence>
<reference evidence="2 3" key="1">
    <citation type="submission" date="2016-12" db="EMBL/GenBank/DDBJ databases">
        <title>Complete genome sequence of Clostridium kluyveri JZZ isolated from the pit mud of a Chinese flavor liquor-making factory.</title>
        <authorList>
            <person name="Wang Y."/>
        </authorList>
    </citation>
    <scope>NUCLEOTIDE SEQUENCE [LARGE SCALE GENOMIC DNA]</scope>
    <source>
        <strain evidence="2 3">JZZ</strain>
    </source>
</reference>
<evidence type="ECO:0000313" key="3">
    <source>
        <dbReference type="Proteomes" id="UP000184604"/>
    </source>
</evidence>
<dbReference type="InterPro" id="IPR037883">
    <property type="entry name" value="Knr4/Smi1-like_sf"/>
</dbReference>
<sequence length="126" mass="14664">MNVERELGVKLPDSYKEFLKNYNGARIFDYDGLDGFIILGTKDIPKVNKFAKATFEDDWLESIIIFAKYIGESNYLGFDGSKDESEYAVIDCFFEELPEDWSQIAINFDDFLEKVVEQQGKKFWLS</sequence>
<name>A0A1L5FEA4_CLOKL</name>
<dbReference type="EMBL" id="CP018335">
    <property type="protein sequence ID" value="APM41160.1"/>
    <property type="molecule type" value="Genomic_DNA"/>
</dbReference>
<accession>A0A1L5FEA4</accession>
<evidence type="ECO:0000259" key="1">
    <source>
        <dbReference type="Pfam" id="PF09346"/>
    </source>
</evidence>
<dbReference type="SUPFAM" id="SSF160631">
    <property type="entry name" value="SMI1/KNR4-like"/>
    <property type="match status" value="1"/>
</dbReference>
<protein>
    <recommendedName>
        <fullName evidence="1">Knr4/Smi1-like domain-containing protein</fullName>
    </recommendedName>
</protein>
<dbReference type="Pfam" id="PF09346">
    <property type="entry name" value="SMI1_KNR4"/>
    <property type="match status" value="1"/>
</dbReference>
<gene>
    <name evidence="2" type="ORF">BS101_02015</name>
</gene>
<feature type="domain" description="Knr4/Smi1-like" evidence="1">
    <location>
        <begin position="3"/>
        <end position="114"/>
    </location>
</feature>
<proteinExistence type="predicted"/>
<dbReference type="Gene3D" id="3.40.1580.10">
    <property type="entry name" value="SMI1/KNR4-like"/>
    <property type="match status" value="1"/>
</dbReference>
<dbReference type="InterPro" id="IPR018958">
    <property type="entry name" value="Knr4/Smi1-like_dom"/>
</dbReference>
<organism evidence="2 3">
    <name type="scientific">Clostridium kluyveri</name>
    <dbReference type="NCBI Taxonomy" id="1534"/>
    <lineage>
        <taxon>Bacteria</taxon>
        <taxon>Bacillati</taxon>
        <taxon>Bacillota</taxon>
        <taxon>Clostridia</taxon>
        <taxon>Eubacteriales</taxon>
        <taxon>Clostridiaceae</taxon>
        <taxon>Clostridium</taxon>
    </lineage>
</organism>